<dbReference type="PANTHER" id="PTHR47360:SF1">
    <property type="entry name" value="ENDOPEPTIDASE NLPC-RELATED"/>
    <property type="match status" value="1"/>
</dbReference>
<dbReference type="PROSITE" id="PS51257">
    <property type="entry name" value="PROKAR_LIPOPROTEIN"/>
    <property type="match status" value="1"/>
</dbReference>
<gene>
    <name evidence="7" type="ORF">U0R10_04270</name>
</gene>
<evidence type="ECO:0000256" key="4">
    <source>
        <dbReference type="ARBA" id="ARBA00022801"/>
    </source>
</evidence>
<dbReference type="RefSeq" id="WP_377982708.1">
    <property type="nucleotide sequence ID" value="NZ_JBBKXZ010000001.1"/>
</dbReference>
<dbReference type="SUPFAM" id="SSF54001">
    <property type="entry name" value="Cysteine proteinases"/>
    <property type="match status" value="1"/>
</dbReference>
<evidence type="ECO:0000256" key="3">
    <source>
        <dbReference type="ARBA" id="ARBA00022729"/>
    </source>
</evidence>
<dbReference type="Pfam" id="PF00877">
    <property type="entry name" value="NLPC_P60"/>
    <property type="match status" value="1"/>
</dbReference>
<dbReference type="InterPro" id="IPR052062">
    <property type="entry name" value="Murein_DD/LD_carboxypeptidase"/>
</dbReference>
<dbReference type="EMBL" id="JBBKXZ010000001">
    <property type="protein sequence ID" value="MFD3393827.1"/>
    <property type="molecule type" value="Genomic_DNA"/>
</dbReference>
<dbReference type="InterPro" id="IPR038765">
    <property type="entry name" value="Papain-like_cys_pep_sf"/>
</dbReference>
<proteinExistence type="inferred from homology"/>
<evidence type="ECO:0000256" key="5">
    <source>
        <dbReference type="ARBA" id="ARBA00022807"/>
    </source>
</evidence>
<evidence type="ECO:0000313" key="8">
    <source>
        <dbReference type="Proteomes" id="UP001598138"/>
    </source>
</evidence>
<comment type="similarity">
    <text evidence="1">Belongs to the peptidase C40 family.</text>
</comment>
<keyword evidence="3" id="KW-0732">Signal</keyword>
<evidence type="ECO:0000256" key="1">
    <source>
        <dbReference type="ARBA" id="ARBA00007074"/>
    </source>
</evidence>
<keyword evidence="4" id="KW-0378">Hydrolase</keyword>
<evidence type="ECO:0000313" key="7">
    <source>
        <dbReference type="EMBL" id="MFD3393827.1"/>
    </source>
</evidence>
<evidence type="ECO:0000256" key="2">
    <source>
        <dbReference type="ARBA" id="ARBA00022670"/>
    </source>
</evidence>
<feature type="domain" description="NlpC/P60" evidence="6">
    <location>
        <begin position="39"/>
        <end position="166"/>
    </location>
</feature>
<dbReference type="Proteomes" id="UP001598138">
    <property type="component" value="Unassembled WGS sequence"/>
</dbReference>
<name>A0ABW6DDN8_9BACT</name>
<organism evidence="7 8">
    <name type="scientific">Aquirufa avitistagni</name>
    <dbReference type="NCBI Taxonomy" id="3104728"/>
    <lineage>
        <taxon>Bacteria</taxon>
        <taxon>Pseudomonadati</taxon>
        <taxon>Bacteroidota</taxon>
        <taxon>Cytophagia</taxon>
        <taxon>Cytophagales</taxon>
        <taxon>Flectobacillaceae</taxon>
        <taxon>Aquirufa</taxon>
    </lineage>
</organism>
<keyword evidence="5" id="KW-0788">Thiol protease</keyword>
<comment type="caution">
    <text evidence="7">The sequence shown here is derived from an EMBL/GenBank/DDBJ whole genome shotgun (WGS) entry which is preliminary data.</text>
</comment>
<dbReference type="Gene3D" id="3.90.1720.10">
    <property type="entry name" value="endopeptidase domain like (from Nostoc punctiforme)"/>
    <property type="match status" value="1"/>
</dbReference>
<reference evidence="7 8" key="1">
    <citation type="submission" date="2024-03" db="EMBL/GenBank/DDBJ databases">
        <title>Aquirufa genome sequencing.</title>
        <authorList>
            <person name="Pitt A."/>
            <person name="Hahn M.W."/>
        </authorList>
    </citation>
    <scope>NUCLEOTIDE SEQUENCE [LARGE SCALE GENOMIC DNA]</scope>
    <source>
        <strain evidence="7 8">OSTEICH-129V</strain>
    </source>
</reference>
<sequence>MYRFIALVIVGFLFVGCQSIRNVRSFFESNSSLAGQFNTDEIDELIKSAKRYQGVPYAGGGSNENGMDCSGLLFRVYVDNNYSIPRSSVQQALFGLSIPMNKIQKGDWLFFRTNGSSSINHIGLVIQVNGDQDVQFMHSSTSKGVRSDQLYANYWFKAFDKAIRPFKNNSN</sequence>
<keyword evidence="8" id="KW-1185">Reference proteome</keyword>
<evidence type="ECO:0000259" key="6">
    <source>
        <dbReference type="PROSITE" id="PS51935"/>
    </source>
</evidence>
<dbReference type="PANTHER" id="PTHR47360">
    <property type="entry name" value="MUREIN DD-ENDOPEPTIDASE MEPS/MUREIN LD-CARBOXYPEPTIDASE"/>
    <property type="match status" value="1"/>
</dbReference>
<accession>A0ABW6DDN8</accession>
<dbReference type="PROSITE" id="PS51935">
    <property type="entry name" value="NLPC_P60"/>
    <property type="match status" value="1"/>
</dbReference>
<dbReference type="InterPro" id="IPR000064">
    <property type="entry name" value="NLP_P60_dom"/>
</dbReference>
<keyword evidence="2" id="KW-0645">Protease</keyword>
<protein>
    <submittedName>
        <fullName evidence="7">C40 family peptidase</fullName>
    </submittedName>
</protein>